<dbReference type="Proteomes" id="UP001079657">
    <property type="component" value="Unassembled WGS sequence"/>
</dbReference>
<proteinExistence type="predicted"/>
<comment type="caution">
    <text evidence="1">The sequence shown here is derived from an EMBL/GenBank/DDBJ whole genome shotgun (WGS) entry which is preliminary data.</text>
</comment>
<dbReference type="EMBL" id="JAPQES010000001">
    <property type="protein sequence ID" value="MCY6369366.1"/>
    <property type="molecule type" value="Genomic_DNA"/>
</dbReference>
<sequence length="56" mass="6751">MKMLKNFYDRLFKNVEENEISIISHLEEIKDKLDNDEKYNREAAEALITIQNMFTI</sequence>
<reference evidence="1" key="1">
    <citation type="submission" date="2022-12" db="EMBL/GenBank/DDBJ databases">
        <authorList>
            <person name="Wang J."/>
        </authorList>
    </citation>
    <scope>NUCLEOTIDE SEQUENCE</scope>
    <source>
        <strain evidence="1">HY-42-06</strain>
    </source>
</reference>
<gene>
    <name evidence="1" type="ORF">OXH55_01735</name>
</gene>
<accession>A0ABT4CJZ4</accession>
<evidence type="ECO:0000313" key="1">
    <source>
        <dbReference type="EMBL" id="MCY6369366.1"/>
    </source>
</evidence>
<evidence type="ECO:0000313" key="2">
    <source>
        <dbReference type="Proteomes" id="UP001079657"/>
    </source>
</evidence>
<dbReference type="RefSeq" id="WP_268047695.1">
    <property type="nucleotide sequence ID" value="NZ_JAPQES010000001.1"/>
</dbReference>
<organism evidence="1 2">
    <name type="scientific">Clostridium ganghwense</name>
    <dbReference type="NCBI Taxonomy" id="312089"/>
    <lineage>
        <taxon>Bacteria</taxon>
        <taxon>Bacillati</taxon>
        <taxon>Bacillota</taxon>
        <taxon>Clostridia</taxon>
        <taxon>Eubacteriales</taxon>
        <taxon>Clostridiaceae</taxon>
        <taxon>Clostridium</taxon>
    </lineage>
</organism>
<keyword evidence="2" id="KW-1185">Reference proteome</keyword>
<protein>
    <submittedName>
        <fullName evidence="1">Uncharacterized protein</fullName>
    </submittedName>
</protein>
<name>A0ABT4CJZ4_9CLOT</name>